<dbReference type="InterPro" id="IPR001783">
    <property type="entry name" value="Lumazine-bd"/>
</dbReference>
<dbReference type="RefSeq" id="WP_003089121.1">
    <property type="nucleotide sequence ID" value="NZ_AJTZ01000005.1"/>
</dbReference>
<dbReference type="InterPro" id="IPR017938">
    <property type="entry name" value="Riboflavin_synthase-like_b-brl"/>
</dbReference>
<comment type="caution">
    <text evidence="12">The sequence shown here is derived from an EMBL/GenBank/DDBJ whole genome shotgun (WGS) entry which is preliminary data.</text>
</comment>
<evidence type="ECO:0000256" key="10">
    <source>
        <dbReference type="PROSITE-ProRule" id="PRU00524"/>
    </source>
</evidence>
<evidence type="ECO:0000256" key="2">
    <source>
        <dbReference type="ARBA" id="ARBA00002803"/>
    </source>
</evidence>
<feature type="repeat" description="Lumazine-binding" evidence="10">
    <location>
        <begin position="98"/>
        <end position="194"/>
    </location>
</feature>
<dbReference type="GO" id="GO:0004746">
    <property type="term" value="F:riboflavin synthase activity"/>
    <property type="evidence" value="ECO:0007669"/>
    <property type="project" value="UniProtKB-EC"/>
</dbReference>
<keyword evidence="6" id="KW-0686">Riboflavin biosynthesis</keyword>
<keyword evidence="7 12" id="KW-0808">Transferase</keyword>
<dbReference type="NCBIfam" id="NF006767">
    <property type="entry name" value="PRK09289.1"/>
    <property type="match status" value="1"/>
</dbReference>
<dbReference type="InterPro" id="IPR023366">
    <property type="entry name" value="ATP_synth_asu-like_sf"/>
</dbReference>
<name>A0ABP2QYY9_STRRT</name>
<dbReference type="PANTHER" id="PTHR21098">
    <property type="entry name" value="RIBOFLAVIN SYNTHASE ALPHA CHAIN"/>
    <property type="match status" value="1"/>
</dbReference>
<comment type="function">
    <text evidence="2">Catalyzes the dismutation of two molecules of 6,7-dimethyl-8-ribityllumazine, resulting in the formation of riboflavin and 5-amino-6-(D-ribitylamino)uracil.</text>
</comment>
<keyword evidence="8" id="KW-0677">Repeat</keyword>
<dbReference type="NCBIfam" id="TIGR00187">
    <property type="entry name" value="ribE"/>
    <property type="match status" value="1"/>
</dbReference>
<comment type="pathway">
    <text evidence="3">Cofactor biosynthesis; riboflavin biosynthesis; riboflavin from 2-hydroxy-3-oxobutyl phosphate and 5-amino-6-(D-ribitylamino)uracil: step 2/2.</text>
</comment>
<reference evidence="12 13" key="1">
    <citation type="submission" date="2009-12" db="EMBL/GenBank/DDBJ databases">
        <authorList>
            <person name="Lefebure T."/>
            <person name="Cornejo O.E."/>
            <person name="Pavinski Bitar P.D."/>
            <person name="Lang P."/>
            <person name="Stanhope M.J."/>
        </authorList>
    </citation>
    <scope>NUCLEOTIDE SEQUENCE [LARGE SCALE GENOMIC DNA]</scope>
    <source>
        <strain evidence="12 13">FA-1</strain>
    </source>
</reference>
<dbReference type="Gene3D" id="2.40.30.20">
    <property type="match status" value="2"/>
</dbReference>
<feature type="domain" description="Lumazine-binding" evidence="11">
    <location>
        <begin position="98"/>
        <end position="194"/>
    </location>
</feature>
<evidence type="ECO:0000256" key="8">
    <source>
        <dbReference type="ARBA" id="ARBA00022737"/>
    </source>
</evidence>
<dbReference type="EMBL" id="AJTZ01000005">
    <property type="protein sequence ID" value="EJN94298.1"/>
    <property type="molecule type" value="Genomic_DNA"/>
</dbReference>
<dbReference type="Proteomes" id="UP000007815">
    <property type="component" value="Unassembled WGS sequence"/>
</dbReference>
<evidence type="ECO:0000313" key="12">
    <source>
        <dbReference type="EMBL" id="EJN94298.1"/>
    </source>
</evidence>
<evidence type="ECO:0000256" key="1">
    <source>
        <dbReference type="ARBA" id="ARBA00000968"/>
    </source>
</evidence>
<dbReference type="CDD" id="cd00402">
    <property type="entry name" value="Riboflavin_synthase_like"/>
    <property type="match status" value="1"/>
</dbReference>
<dbReference type="EC" id="2.5.1.9" evidence="4 9"/>
<proteinExistence type="predicted"/>
<dbReference type="SUPFAM" id="SSF63380">
    <property type="entry name" value="Riboflavin synthase domain-like"/>
    <property type="match status" value="2"/>
</dbReference>
<evidence type="ECO:0000256" key="4">
    <source>
        <dbReference type="ARBA" id="ARBA00012827"/>
    </source>
</evidence>
<dbReference type="PIRSF" id="PIRSF000498">
    <property type="entry name" value="Riboflavin_syn_A"/>
    <property type="match status" value="1"/>
</dbReference>
<feature type="repeat" description="Lumazine-binding" evidence="10">
    <location>
        <begin position="1"/>
        <end position="97"/>
    </location>
</feature>
<evidence type="ECO:0000259" key="11">
    <source>
        <dbReference type="PROSITE" id="PS51177"/>
    </source>
</evidence>
<accession>A0ABP2QYY9</accession>
<gene>
    <name evidence="12" type="ORF">SRA_07171</name>
</gene>
<feature type="domain" description="Lumazine-binding" evidence="11">
    <location>
        <begin position="1"/>
        <end position="97"/>
    </location>
</feature>
<evidence type="ECO:0000256" key="6">
    <source>
        <dbReference type="ARBA" id="ARBA00022619"/>
    </source>
</evidence>
<comment type="catalytic activity">
    <reaction evidence="1">
        <text>2 6,7-dimethyl-8-(1-D-ribityl)lumazine + H(+) = 5-amino-6-(D-ribitylamino)uracil + riboflavin</text>
        <dbReference type="Rhea" id="RHEA:20772"/>
        <dbReference type="ChEBI" id="CHEBI:15378"/>
        <dbReference type="ChEBI" id="CHEBI:15934"/>
        <dbReference type="ChEBI" id="CHEBI:57986"/>
        <dbReference type="ChEBI" id="CHEBI:58201"/>
        <dbReference type="EC" id="2.5.1.9"/>
    </reaction>
</comment>
<dbReference type="Pfam" id="PF00677">
    <property type="entry name" value="Lum_binding"/>
    <property type="match status" value="2"/>
</dbReference>
<evidence type="ECO:0000256" key="9">
    <source>
        <dbReference type="NCBIfam" id="TIGR00187"/>
    </source>
</evidence>
<dbReference type="PROSITE" id="PS51177">
    <property type="entry name" value="LUMAZINE_BIND"/>
    <property type="match status" value="2"/>
</dbReference>
<dbReference type="InterPro" id="IPR026017">
    <property type="entry name" value="Lumazine-bd_dom"/>
</dbReference>
<evidence type="ECO:0000256" key="5">
    <source>
        <dbReference type="ARBA" id="ARBA00013950"/>
    </source>
</evidence>
<keyword evidence="13" id="KW-1185">Reference proteome</keyword>
<evidence type="ECO:0000256" key="3">
    <source>
        <dbReference type="ARBA" id="ARBA00004887"/>
    </source>
</evidence>
<evidence type="ECO:0000256" key="7">
    <source>
        <dbReference type="ARBA" id="ARBA00022679"/>
    </source>
</evidence>
<dbReference type="PANTHER" id="PTHR21098:SF12">
    <property type="entry name" value="RIBOFLAVIN SYNTHASE"/>
    <property type="match status" value="1"/>
</dbReference>
<protein>
    <recommendedName>
        <fullName evidence="5 9">Riboflavin synthase</fullName>
        <ecNumber evidence="4 9">2.5.1.9</ecNumber>
    </recommendedName>
</protein>
<evidence type="ECO:0000313" key="13">
    <source>
        <dbReference type="Proteomes" id="UP000007815"/>
    </source>
</evidence>
<sequence length="202" mass="22005">MFTGLIQEKGKIIRLHHSSKGIQLTCQVSATLLAQIKIGDSIAVDGACLTCISKKGRQFTVDIMPETFKRTCLSQKHVGDTVNIEPAMSASSRFEGHIVTGHIDIQTRLLAKKNLENALILTFLYPKGHEGEIIPQGSVAINGVSLTVVSCDEKGFTVSLIPHSRQGTNLGHLRLGDTVNIETDILGKYIKAQLNGERRAYV</sequence>
<organism evidence="12 13">
    <name type="scientific">Streptococcus ratti FA-1 = DSM 20564</name>
    <dbReference type="NCBI Taxonomy" id="699248"/>
    <lineage>
        <taxon>Bacteria</taxon>
        <taxon>Bacillati</taxon>
        <taxon>Bacillota</taxon>
        <taxon>Bacilli</taxon>
        <taxon>Lactobacillales</taxon>
        <taxon>Streptococcaceae</taxon>
        <taxon>Streptococcus</taxon>
    </lineage>
</organism>